<protein>
    <submittedName>
        <fullName evidence="1">Uncharacterized protein</fullName>
    </submittedName>
</protein>
<accession>A0A9N7YQI4</accession>
<evidence type="ECO:0000313" key="1">
    <source>
        <dbReference type="EMBL" id="CAB1440664.1"/>
    </source>
</evidence>
<comment type="caution">
    <text evidence="1">The sequence shown here is derived from an EMBL/GenBank/DDBJ whole genome shotgun (WGS) entry which is preliminary data.</text>
</comment>
<dbReference type="EMBL" id="CADEAL010002480">
    <property type="protein sequence ID" value="CAB1440664.1"/>
    <property type="molecule type" value="Genomic_DNA"/>
</dbReference>
<gene>
    <name evidence="1" type="ORF">PLEPLA_LOCUS28430</name>
</gene>
<reference evidence="1" key="1">
    <citation type="submission" date="2020-03" db="EMBL/GenBank/DDBJ databases">
        <authorList>
            <person name="Weist P."/>
        </authorList>
    </citation>
    <scope>NUCLEOTIDE SEQUENCE</scope>
</reference>
<dbReference type="AlphaFoldDB" id="A0A9N7YQI4"/>
<proteinExistence type="predicted"/>
<name>A0A9N7YQI4_PLEPL</name>
<sequence>MVVIRYHSPYSTLFNICKWGGWEQWEVWEQPLLLWQHIEEVASWPSKPISDLSLALGLEEEDRTPLPSDQRNVESPSL</sequence>
<organism evidence="1 2">
    <name type="scientific">Pleuronectes platessa</name>
    <name type="common">European plaice</name>
    <dbReference type="NCBI Taxonomy" id="8262"/>
    <lineage>
        <taxon>Eukaryota</taxon>
        <taxon>Metazoa</taxon>
        <taxon>Chordata</taxon>
        <taxon>Craniata</taxon>
        <taxon>Vertebrata</taxon>
        <taxon>Euteleostomi</taxon>
        <taxon>Actinopterygii</taxon>
        <taxon>Neopterygii</taxon>
        <taxon>Teleostei</taxon>
        <taxon>Neoteleostei</taxon>
        <taxon>Acanthomorphata</taxon>
        <taxon>Carangaria</taxon>
        <taxon>Pleuronectiformes</taxon>
        <taxon>Pleuronectoidei</taxon>
        <taxon>Pleuronectidae</taxon>
        <taxon>Pleuronectes</taxon>
    </lineage>
</organism>
<dbReference type="Proteomes" id="UP001153269">
    <property type="component" value="Unassembled WGS sequence"/>
</dbReference>
<evidence type="ECO:0000313" key="2">
    <source>
        <dbReference type="Proteomes" id="UP001153269"/>
    </source>
</evidence>
<keyword evidence="2" id="KW-1185">Reference proteome</keyword>